<evidence type="ECO:0000313" key="2">
    <source>
        <dbReference type="Proteomes" id="UP000326950"/>
    </source>
</evidence>
<proteinExistence type="predicted"/>
<keyword evidence="2" id="KW-1185">Reference proteome</keyword>
<dbReference type="Proteomes" id="UP000326950">
    <property type="component" value="Unassembled WGS sequence"/>
</dbReference>
<organism evidence="1 2">
    <name type="scientific">Aspergillus tamarii</name>
    <dbReference type="NCBI Taxonomy" id="41984"/>
    <lineage>
        <taxon>Eukaryota</taxon>
        <taxon>Fungi</taxon>
        <taxon>Dikarya</taxon>
        <taxon>Ascomycota</taxon>
        <taxon>Pezizomycotina</taxon>
        <taxon>Eurotiomycetes</taxon>
        <taxon>Eurotiomycetidae</taxon>
        <taxon>Eurotiales</taxon>
        <taxon>Aspergillaceae</taxon>
        <taxon>Aspergillus</taxon>
        <taxon>Aspergillus subgen. Circumdati</taxon>
    </lineage>
</organism>
<name>A0A5N6UHN3_ASPTM</name>
<gene>
    <name evidence="1" type="ORF">BDV40DRAFT_276924</name>
</gene>
<protein>
    <submittedName>
        <fullName evidence="1">Uncharacterized protein</fullName>
    </submittedName>
</protein>
<dbReference type="AlphaFoldDB" id="A0A5N6UHN3"/>
<evidence type="ECO:0000313" key="1">
    <source>
        <dbReference type="EMBL" id="KAE8158003.1"/>
    </source>
</evidence>
<sequence length="121" mass="13416">MNVVFQKRNAIMKVGPFDESSEIGWLAGMSDMSLFSCYVLCISIPGVASAVFRPGQALTPTFDPTRTRLSRLLVCLNTRHQCSLCVYFFPPVVFSHLCMHCIYTGLVCAGDVCFIGYDMSL</sequence>
<dbReference type="EMBL" id="ML738707">
    <property type="protein sequence ID" value="KAE8158003.1"/>
    <property type="molecule type" value="Genomic_DNA"/>
</dbReference>
<reference evidence="1 2" key="1">
    <citation type="submission" date="2019-04" db="EMBL/GenBank/DDBJ databases">
        <title>Friends and foes A comparative genomics study of 23 Aspergillus species from section Flavi.</title>
        <authorList>
            <consortium name="DOE Joint Genome Institute"/>
            <person name="Kjaerbolling I."/>
            <person name="Vesth T."/>
            <person name="Frisvad J.C."/>
            <person name="Nybo J.L."/>
            <person name="Theobald S."/>
            <person name="Kildgaard S."/>
            <person name="Isbrandt T."/>
            <person name="Kuo A."/>
            <person name="Sato A."/>
            <person name="Lyhne E.K."/>
            <person name="Kogle M.E."/>
            <person name="Wiebenga A."/>
            <person name="Kun R.S."/>
            <person name="Lubbers R.J."/>
            <person name="Makela M.R."/>
            <person name="Barry K."/>
            <person name="Chovatia M."/>
            <person name="Clum A."/>
            <person name="Daum C."/>
            <person name="Haridas S."/>
            <person name="He G."/>
            <person name="LaButti K."/>
            <person name="Lipzen A."/>
            <person name="Mondo S."/>
            <person name="Riley R."/>
            <person name="Salamov A."/>
            <person name="Simmons B.A."/>
            <person name="Magnuson J.K."/>
            <person name="Henrissat B."/>
            <person name="Mortensen U.H."/>
            <person name="Larsen T.O."/>
            <person name="Devries R.P."/>
            <person name="Grigoriev I.V."/>
            <person name="Machida M."/>
            <person name="Baker S.E."/>
            <person name="Andersen M.R."/>
        </authorList>
    </citation>
    <scope>NUCLEOTIDE SEQUENCE [LARGE SCALE GENOMIC DNA]</scope>
    <source>
        <strain evidence="1 2">CBS 117626</strain>
    </source>
</reference>
<accession>A0A5N6UHN3</accession>